<dbReference type="Proteomes" id="UP000198510">
    <property type="component" value="Unassembled WGS sequence"/>
</dbReference>
<evidence type="ECO:0000313" key="12">
    <source>
        <dbReference type="Proteomes" id="UP000198510"/>
    </source>
</evidence>
<proteinExistence type="predicted"/>
<dbReference type="STRING" id="1075417.SAMN05421823_104238"/>
<gene>
    <name evidence="11" type="ORF">SAMN05421823_104238</name>
</gene>
<evidence type="ECO:0000256" key="1">
    <source>
        <dbReference type="ARBA" id="ARBA00002056"/>
    </source>
</evidence>
<protein>
    <recommendedName>
        <fullName evidence="3 10">Lipid-A-disaccharide synthase</fullName>
        <ecNumber evidence="2 10">2.4.1.182</ecNumber>
    </recommendedName>
</protein>
<keyword evidence="8" id="KW-0443">Lipid metabolism</keyword>
<comment type="function">
    <text evidence="1">Condensation of UDP-2,3-diacylglucosamine and 2,3-diacylglucosamine-1-phosphate to form lipid A disaccharide, a precursor of lipid A, a phosphorylated glycolipid that anchors the lipopolysaccharide to the outer membrane of the cell.</text>
</comment>
<dbReference type="PANTHER" id="PTHR30372:SF4">
    <property type="entry name" value="LIPID-A-DISACCHARIDE SYNTHASE, MITOCHONDRIAL-RELATED"/>
    <property type="match status" value="1"/>
</dbReference>
<dbReference type="EMBL" id="FNFO01000004">
    <property type="protein sequence ID" value="SDL04984.1"/>
    <property type="molecule type" value="Genomic_DNA"/>
</dbReference>
<reference evidence="11 12" key="1">
    <citation type="submission" date="2016-10" db="EMBL/GenBank/DDBJ databases">
        <authorList>
            <person name="de Groot N.N."/>
        </authorList>
    </citation>
    <scope>NUCLEOTIDE SEQUENCE [LARGE SCALE GENOMIC DNA]</scope>
    <source>
        <strain evidence="11 12">DSM 25186</strain>
    </source>
</reference>
<evidence type="ECO:0000256" key="2">
    <source>
        <dbReference type="ARBA" id="ARBA00012687"/>
    </source>
</evidence>
<evidence type="ECO:0000256" key="8">
    <source>
        <dbReference type="ARBA" id="ARBA00023098"/>
    </source>
</evidence>
<comment type="catalytic activity">
    <reaction evidence="9">
        <text>a lipid X + a UDP-2-N,3-O-bis[(3R)-3-hydroxyacyl]-alpha-D-glucosamine = a lipid A disaccharide + UDP + H(+)</text>
        <dbReference type="Rhea" id="RHEA:67828"/>
        <dbReference type="ChEBI" id="CHEBI:15378"/>
        <dbReference type="ChEBI" id="CHEBI:58223"/>
        <dbReference type="ChEBI" id="CHEBI:137748"/>
        <dbReference type="ChEBI" id="CHEBI:176338"/>
        <dbReference type="ChEBI" id="CHEBI:176343"/>
        <dbReference type="EC" id="2.4.1.182"/>
    </reaction>
</comment>
<dbReference type="Pfam" id="PF02684">
    <property type="entry name" value="LpxB"/>
    <property type="match status" value="1"/>
</dbReference>
<dbReference type="RefSeq" id="WP_089682177.1">
    <property type="nucleotide sequence ID" value="NZ_FNFO01000004.1"/>
</dbReference>
<dbReference type="AlphaFoldDB" id="A0A1G9GWM3"/>
<evidence type="ECO:0000256" key="10">
    <source>
        <dbReference type="NCBIfam" id="TIGR00215"/>
    </source>
</evidence>
<dbReference type="SUPFAM" id="SSF53756">
    <property type="entry name" value="UDP-Glycosyltransferase/glycogen phosphorylase"/>
    <property type="match status" value="1"/>
</dbReference>
<keyword evidence="6" id="KW-0328">Glycosyltransferase</keyword>
<accession>A0A1G9GWM3</accession>
<dbReference type="NCBIfam" id="TIGR00215">
    <property type="entry name" value="lpxB"/>
    <property type="match status" value="1"/>
</dbReference>
<evidence type="ECO:0000256" key="5">
    <source>
        <dbReference type="ARBA" id="ARBA00022556"/>
    </source>
</evidence>
<name>A0A1G9GWM3_9BACT</name>
<dbReference type="GO" id="GO:0005543">
    <property type="term" value="F:phospholipid binding"/>
    <property type="evidence" value="ECO:0007669"/>
    <property type="project" value="TreeGrafter"/>
</dbReference>
<evidence type="ECO:0000256" key="9">
    <source>
        <dbReference type="ARBA" id="ARBA00048975"/>
    </source>
</evidence>
<dbReference type="GO" id="GO:0009245">
    <property type="term" value="P:lipid A biosynthetic process"/>
    <property type="evidence" value="ECO:0007669"/>
    <property type="project" value="UniProtKB-UniRule"/>
</dbReference>
<dbReference type="InterPro" id="IPR003835">
    <property type="entry name" value="Glyco_trans_19"/>
</dbReference>
<evidence type="ECO:0000256" key="4">
    <source>
        <dbReference type="ARBA" id="ARBA00022516"/>
    </source>
</evidence>
<dbReference type="GO" id="GO:0008915">
    <property type="term" value="F:lipid-A-disaccharide synthase activity"/>
    <property type="evidence" value="ECO:0007669"/>
    <property type="project" value="UniProtKB-UniRule"/>
</dbReference>
<evidence type="ECO:0000313" key="11">
    <source>
        <dbReference type="EMBL" id="SDL04984.1"/>
    </source>
</evidence>
<evidence type="ECO:0000256" key="7">
    <source>
        <dbReference type="ARBA" id="ARBA00022679"/>
    </source>
</evidence>
<dbReference type="EC" id="2.4.1.182" evidence="2 10"/>
<keyword evidence="5" id="KW-0441">Lipid A biosynthesis</keyword>
<dbReference type="PANTHER" id="PTHR30372">
    <property type="entry name" value="LIPID-A-DISACCHARIDE SYNTHASE"/>
    <property type="match status" value="1"/>
</dbReference>
<dbReference type="OrthoDB" id="9801642at2"/>
<dbReference type="Gene3D" id="3.40.50.2000">
    <property type="entry name" value="Glycogen Phosphorylase B"/>
    <property type="match status" value="1"/>
</dbReference>
<evidence type="ECO:0000256" key="6">
    <source>
        <dbReference type="ARBA" id="ARBA00022676"/>
    </source>
</evidence>
<keyword evidence="4" id="KW-0444">Lipid biosynthesis</keyword>
<organism evidence="11 12">
    <name type="scientific">Catalinimonas alkaloidigena</name>
    <dbReference type="NCBI Taxonomy" id="1075417"/>
    <lineage>
        <taxon>Bacteria</taxon>
        <taxon>Pseudomonadati</taxon>
        <taxon>Bacteroidota</taxon>
        <taxon>Cytophagia</taxon>
        <taxon>Cytophagales</taxon>
        <taxon>Catalimonadaceae</taxon>
        <taxon>Catalinimonas</taxon>
    </lineage>
</organism>
<evidence type="ECO:0000256" key="3">
    <source>
        <dbReference type="ARBA" id="ARBA00020902"/>
    </source>
</evidence>
<sequence length="374" mass="43143">MRYYIIAGERSGDLHASNLIRSLQEQDPEATLRGWGGDYMENAGCELVRHYKDLAFMGFTEVLLHLNTFRKALQACKDDIQQWQPDVVILVDFSGFNLRIARFVKTLGIPVFYYISPKIWAWNQKRVHMIRAVVDRMFVILPFEKDFYGSFDYNVDYVGNPLCDAIRQFEPNPNFREENGLDERPIIAVLPGSRAQEIERTIHFMVSVLPPFMDYQFVIAAVTSLPRSVYEPWRRNNIRVVYDQTYDLLSQADVAMVTSGTATLETAMFNVPQVVCYKSSYPTYLIAKALIKVDYISLVNLIAGREVVKELIQDEFTPSNLMKELDRLLKNETYRQRVLEGYADIREKLGPPGASEKAARLMISYLKEPETIEN</sequence>
<keyword evidence="12" id="KW-1185">Reference proteome</keyword>
<keyword evidence="7" id="KW-0808">Transferase</keyword>
<dbReference type="GO" id="GO:0016020">
    <property type="term" value="C:membrane"/>
    <property type="evidence" value="ECO:0007669"/>
    <property type="project" value="GOC"/>
</dbReference>